<comment type="caution">
    <text evidence="5">The sequence shown here is derived from an EMBL/GenBank/DDBJ whole genome shotgun (WGS) entry which is preliminary data.</text>
</comment>
<dbReference type="InterPro" id="IPR029063">
    <property type="entry name" value="SAM-dependent_MTases_sf"/>
</dbReference>
<dbReference type="GO" id="GO:0008171">
    <property type="term" value="F:O-methyltransferase activity"/>
    <property type="evidence" value="ECO:0007669"/>
    <property type="project" value="InterPro"/>
</dbReference>
<dbReference type="Gene3D" id="1.10.10.10">
    <property type="entry name" value="Winged helix-like DNA-binding domain superfamily/Winged helix DNA-binding domain"/>
    <property type="match status" value="1"/>
</dbReference>
<evidence type="ECO:0000256" key="3">
    <source>
        <dbReference type="ARBA" id="ARBA00022691"/>
    </source>
</evidence>
<dbReference type="InterPro" id="IPR016461">
    <property type="entry name" value="COMT-like"/>
</dbReference>
<dbReference type="SUPFAM" id="SSF53335">
    <property type="entry name" value="S-adenosyl-L-methionine-dependent methyltransferases"/>
    <property type="match status" value="1"/>
</dbReference>
<dbReference type="PANTHER" id="PTHR43712">
    <property type="entry name" value="PUTATIVE (AFU_ORTHOLOGUE AFUA_4G14580)-RELATED"/>
    <property type="match status" value="1"/>
</dbReference>
<dbReference type="Pfam" id="PF00891">
    <property type="entry name" value="Methyltransf_2"/>
    <property type="match status" value="1"/>
</dbReference>
<evidence type="ECO:0000256" key="2">
    <source>
        <dbReference type="ARBA" id="ARBA00022679"/>
    </source>
</evidence>
<accession>A0AA38Y9C7</accession>
<dbReference type="Gene3D" id="3.40.50.150">
    <property type="entry name" value="Vaccinia Virus protein VP39"/>
    <property type="match status" value="1"/>
</dbReference>
<dbReference type="GO" id="GO:0032259">
    <property type="term" value="P:methylation"/>
    <property type="evidence" value="ECO:0007669"/>
    <property type="project" value="UniProtKB-KW"/>
</dbReference>
<sequence length="441" mass="49142">MSLLLTLADTLSQNLRRLDSQFPDGTSPHLWDARPCPALDDVRQLPPQEAFDLIDKIRVDLKAVEALIVPSHFRLVELGLLQYKVAALNTVVSLDVANALTELGGQASLHDLAVKVQTNEHKLGKVLRMLTAEYIFQEVSKDVFKHSRHSIALSGSKGASSFMSFITDLGMRAALGISNDLRLPETRDSFSEKTAPFVKEVSKDGTTFFEYMMNPDNAEMVTLANDGVQLTRCALLTDYPWGDLGDATVIDVGCGAGDSGIDVMKKYPRLKWTFQDFDHVLKTVKENIPDELQQNVNDGSIQFVQQDYFQPNASRGDVWYLRGVLHEYTDEDVVKILTHLAAAMHETPGSRMIINEVFVASPVIMPATSSFSTSAPSDYIPRKQSALADMANAMTWSTFSLFGGKERSYAEYQDLLNQSGLKVSRFYRFRTFTVMLECELA</sequence>
<protein>
    <recommendedName>
        <fullName evidence="4">O-methyltransferase C-terminal domain-containing protein</fullName>
    </recommendedName>
</protein>
<dbReference type="InterPro" id="IPR001077">
    <property type="entry name" value="COMT_C"/>
</dbReference>
<dbReference type="PANTHER" id="PTHR43712:SF2">
    <property type="entry name" value="O-METHYLTRANSFERASE CICE"/>
    <property type="match status" value="1"/>
</dbReference>
<keyword evidence="6" id="KW-1185">Reference proteome</keyword>
<dbReference type="InterPro" id="IPR036388">
    <property type="entry name" value="WH-like_DNA-bd_sf"/>
</dbReference>
<dbReference type="Proteomes" id="UP001172681">
    <property type="component" value="Unassembled WGS sequence"/>
</dbReference>
<keyword evidence="2" id="KW-0808">Transferase</keyword>
<evidence type="ECO:0000259" key="4">
    <source>
        <dbReference type="Pfam" id="PF00891"/>
    </source>
</evidence>
<feature type="domain" description="O-methyltransferase C-terminal" evidence="4">
    <location>
        <begin position="207"/>
        <end position="420"/>
    </location>
</feature>
<keyword evidence="3" id="KW-0949">S-adenosyl-L-methionine</keyword>
<dbReference type="SUPFAM" id="SSF46785">
    <property type="entry name" value="Winged helix' DNA-binding domain"/>
    <property type="match status" value="1"/>
</dbReference>
<dbReference type="AlphaFoldDB" id="A0AA38Y9C7"/>
<keyword evidence="1" id="KW-0489">Methyltransferase</keyword>
<dbReference type="EMBL" id="JAPDRN010000016">
    <property type="protein sequence ID" value="KAJ9639749.1"/>
    <property type="molecule type" value="Genomic_DNA"/>
</dbReference>
<name>A0AA38Y9C7_9EURO</name>
<dbReference type="InterPro" id="IPR036390">
    <property type="entry name" value="WH_DNA-bd_sf"/>
</dbReference>
<evidence type="ECO:0000313" key="5">
    <source>
        <dbReference type="EMBL" id="KAJ9639749.1"/>
    </source>
</evidence>
<organism evidence="5 6">
    <name type="scientific">Knufia peltigerae</name>
    <dbReference type="NCBI Taxonomy" id="1002370"/>
    <lineage>
        <taxon>Eukaryota</taxon>
        <taxon>Fungi</taxon>
        <taxon>Dikarya</taxon>
        <taxon>Ascomycota</taxon>
        <taxon>Pezizomycotina</taxon>
        <taxon>Eurotiomycetes</taxon>
        <taxon>Chaetothyriomycetidae</taxon>
        <taxon>Chaetothyriales</taxon>
        <taxon>Trichomeriaceae</taxon>
        <taxon>Knufia</taxon>
    </lineage>
</organism>
<gene>
    <name evidence="5" type="ORF">H2204_003542</name>
</gene>
<dbReference type="CDD" id="cd02440">
    <property type="entry name" value="AdoMet_MTases"/>
    <property type="match status" value="1"/>
</dbReference>
<reference evidence="5" key="1">
    <citation type="submission" date="2022-10" db="EMBL/GenBank/DDBJ databases">
        <title>Culturing micro-colonial fungi from biological soil crusts in the Mojave desert and describing Neophaeococcomyces mojavensis, and introducing the new genera and species Taxawa tesnikishii.</title>
        <authorList>
            <person name="Kurbessoian T."/>
            <person name="Stajich J.E."/>
        </authorList>
    </citation>
    <scope>NUCLEOTIDE SEQUENCE</scope>
    <source>
        <strain evidence="5">TK_35</strain>
    </source>
</reference>
<evidence type="ECO:0000256" key="1">
    <source>
        <dbReference type="ARBA" id="ARBA00022603"/>
    </source>
</evidence>
<proteinExistence type="predicted"/>
<dbReference type="PROSITE" id="PS51683">
    <property type="entry name" value="SAM_OMT_II"/>
    <property type="match status" value="1"/>
</dbReference>
<evidence type="ECO:0000313" key="6">
    <source>
        <dbReference type="Proteomes" id="UP001172681"/>
    </source>
</evidence>